<evidence type="ECO:0000313" key="8">
    <source>
        <dbReference type="EMBL" id="KDN86873.1"/>
    </source>
</evidence>
<feature type="transmembrane region" description="Helical" evidence="6">
    <location>
        <begin position="422"/>
        <end position="441"/>
    </location>
</feature>
<feature type="transmembrane region" description="Helical" evidence="6">
    <location>
        <begin position="348"/>
        <end position="370"/>
    </location>
</feature>
<dbReference type="Pfam" id="PF07690">
    <property type="entry name" value="MFS_1"/>
    <property type="match status" value="1"/>
</dbReference>
<feature type="transmembrane region" description="Helical" evidence="6">
    <location>
        <begin position="113"/>
        <end position="138"/>
    </location>
</feature>
<sequence length="478" mass="49461">MTTVTAKAPPAAPATEGFSGFGQATLLVAAALTTVDAFIVNVALPSIQDSFEVSASTSQFVVSCYGITYAVLLVLGGRFGDRFGRRRLIQIGITAFTLASAACGLAPNIGTLIAARVVQGAAAALLLPQVLSTIQAALVEPARTRAVSHYGAVGGLSAAVGQLLGGLFVWADIAGLGWRPIFLVNVPLGVLAVLGTRRWVPETRAQQRQGADLGGTALFGAFVLALLIPLSMGRQSHWPLWCWALLVLAAVAGVVLWRYEKGVEDGGTAPLVSPALLRQAVMRRGLLVLGSGFLAFGGFIFVFALALQGGNGMDAFESGLSMAPMALGQFLAAVRAPKLIGRIGVRTLQAGGAAQVLGLVCLIVPALVWWPHLRFYHLIVGMFLIGVGNGLFVPTVYRTVLSSIPPERIGVGSGIVTTTQQTTLALGVALLGAVFAGVSAASGTRAGFVAVAAAFLVVAALFTLFGNHLQGRRENKEA</sequence>
<name>A0A066YZA1_9ACTN</name>
<keyword evidence="4 6" id="KW-0472">Membrane</keyword>
<evidence type="ECO:0000256" key="2">
    <source>
        <dbReference type="ARBA" id="ARBA00022692"/>
    </source>
</evidence>
<keyword evidence="3 6" id="KW-1133">Transmembrane helix</keyword>
<dbReference type="GO" id="GO:0022857">
    <property type="term" value="F:transmembrane transporter activity"/>
    <property type="evidence" value="ECO:0007669"/>
    <property type="project" value="InterPro"/>
</dbReference>
<feature type="transmembrane region" description="Helical" evidence="6">
    <location>
        <begin position="24"/>
        <end position="44"/>
    </location>
</feature>
<dbReference type="PRINTS" id="PR01036">
    <property type="entry name" value="TCRTETB"/>
</dbReference>
<reference evidence="8 9" key="1">
    <citation type="submission" date="2014-05" db="EMBL/GenBank/DDBJ databases">
        <title>Draft Genome Sequence of Kitasatospora cheerisanensis KCTC 2395.</title>
        <authorList>
            <person name="Nam D.H."/>
        </authorList>
    </citation>
    <scope>NUCLEOTIDE SEQUENCE [LARGE SCALE GENOMIC DNA]</scope>
    <source>
        <strain evidence="8 9">KCTC 2395</strain>
    </source>
</reference>
<feature type="transmembrane region" description="Helical" evidence="6">
    <location>
        <begin position="212"/>
        <end position="232"/>
    </location>
</feature>
<evidence type="ECO:0000256" key="4">
    <source>
        <dbReference type="ARBA" id="ARBA00023136"/>
    </source>
</evidence>
<accession>A0A066YZA1</accession>
<dbReference type="PATRIC" id="fig|1348663.4.peg.1261"/>
<evidence type="ECO:0000313" key="9">
    <source>
        <dbReference type="Proteomes" id="UP000027178"/>
    </source>
</evidence>
<dbReference type="Gene3D" id="1.20.1720.10">
    <property type="entry name" value="Multidrug resistance protein D"/>
    <property type="match status" value="1"/>
</dbReference>
<feature type="domain" description="Major facilitator superfamily (MFS) profile" evidence="7">
    <location>
        <begin position="22"/>
        <end position="471"/>
    </location>
</feature>
<feature type="transmembrane region" description="Helical" evidence="6">
    <location>
        <begin position="447"/>
        <end position="466"/>
    </location>
</feature>
<evidence type="ECO:0000256" key="5">
    <source>
        <dbReference type="ARBA" id="ARBA00023251"/>
    </source>
</evidence>
<dbReference type="HOGENOM" id="CLU_000960_28_2_11"/>
<feature type="transmembrane region" description="Helical" evidence="6">
    <location>
        <begin position="56"/>
        <end position="76"/>
    </location>
</feature>
<feature type="transmembrane region" description="Helical" evidence="6">
    <location>
        <begin position="88"/>
        <end position="107"/>
    </location>
</feature>
<evidence type="ECO:0000256" key="3">
    <source>
        <dbReference type="ARBA" id="ARBA00022989"/>
    </source>
</evidence>
<dbReference type="InterPro" id="IPR020846">
    <property type="entry name" value="MFS_dom"/>
</dbReference>
<dbReference type="RefSeq" id="WP_063750124.1">
    <property type="nucleotide sequence ID" value="NZ_KK853997.1"/>
</dbReference>
<dbReference type="GO" id="GO:0046677">
    <property type="term" value="P:response to antibiotic"/>
    <property type="evidence" value="ECO:0007669"/>
    <property type="project" value="UniProtKB-KW"/>
</dbReference>
<dbReference type="Gene3D" id="1.20.1250.20">
    <property type="entry name" value="MFS general substrate transporter like domains"/>
    <property type="match status" value="1"/>
</dbReference>
<dbReference type="PANTHER" id="PTHR42718">
    <property type="entry name" value="MAJOR FACILITATOR SUPERFAMILY MULTIDRUG TRANSPORTER MFSC"/>
    <property type="match status" value="1"/>
</dbReference>
<keyword evidence="9" id="KW-1185">Reference proteome</keyword>
<feature type="transmembrane region" description="Helical" evidence="6">
    <location>
        <begin position="376"/>
        <end position="401"/>
    </location>
</feature>
<feature type="transmembrane region" description="Helical" evidence="6">
    <location>
        <begin position="286"/>
        <end position="307"/>
    </location>
</feature>
<comment type="subcellular location">
    <subcellularLocation>
        <location evidence="1">Cell membrane</location>
        <topology evidence="1">Multi-pass membrane protein</topology>
    </subcellularLocation>
</comment>
<dbReference type="PROSITE" id="PS50850">
    <property type="entry name" value="MFS"/>
    <property type="match status" value="1"/>
</dbReference>
<dbReference type="InterPro" id="IPR011701">
    <property type="entry name" value="MFS"/>
</dbReference>
<dbReference type="OrthoDB" id="783189at2"/>
<dbReference type="PANTHER" id="PTHR42718:SF39">
    <property type="entry name" value="ACTINORHODIN TRANSPORTER-RELATED"/>
    <property type="match status" value="1"/>
</dbReference>
<keyword evidence="2 6" id="KW-0812">Transmembrane</keyword>
<dbReference type="Proteomes" id="UP000027178">
    <property type="component" value="Unassembled WGS sequence"/>
</dbReference>
<dbReference type="SUPFAM" id="SSF103473">
    <property type="entry name" value="MFS general substrate transporter"/>
    <property type="match status" value="1"/>
</dbReference>
<proteinExistence type="predicted"/>
<protein>
    <recommendedName>
        <fullName evidence="7">Major facilitator superfamily (MFS) profile domain-containing protein</fullName>
    </recommendedName>
</protein>
<dbReference type="AlphaFoldDB" id="A0A066YZA1"/>
<dbReference type="eggNOG" id="COG0477">
    <property type="taxonomic scope" value="Bacteria"/>
</dbReference>
<dbReference type="InterPro" id="IPR036259">
    <property type="entry name" value="MFS_trans_sf"/>
</dbReference>
<feature type="transmembrane region" description="Helical" evidence="6">
    <location>
        <begin position="150"/>
        <end position="171"/>
    </location>
</feature>
<evidence type="ECO:0000259" key="7">
    <source>
        <dbReference type="PROSITE" id="PS50850"/>
    </source>
</evidence>
<organism evidence="8 9">
    <name type="scientific">Kitasatospora cheerisanensis KCTC 2395</name>
    <dbReference type="NCBI Taxonomy" id="1348663"/>
    <lineage>
        <taxon>Bacteria</taxon>
        <taxon>Bacillati</taxon>
        <taxon>Actinomycetota</taxon>
        <taxon>Actinomycetes</taxon>
        <taxon>Kitasatosporales</taxon>
        <taxon>Streptomycetaceae</taxon>
        <taxon>Kitasatospora</taxon>
    </lineage>
</organism>
<feature type="transmembrane region" description="Helical" evidence="6">
    <location>
        <begin position="238"/>
        <end position="257"/>
    </location>
</feature>
<evidence type="ECO:0000256" key="6">
    <source>
        <dbReference type="SAM" id="Phobius"/>
    </source>
</evidence>
<evidence type="ECO:0000256" key="1">
    <source>
        <dbReference type="ARBA" id="ARBA00004651"/>
    </source>
</evidence>
<gene>
    <name evidence="8" type="ORF">KCH_13190</name>
</gene>
<dbReference type="GO" id="GO:0005886">
    <property type="term" value="C:plasma membrane"/>
    <property type="evidence" value="ECO:0007669"/>
    <property type="project" value="UniProtKB-SubCell"/>
</dbReference>
<dbReference type="CDD" id="cd17321">
    <property type="entry name" value="MFS_MMR_MDR_like"/>
    <property type="match status" value="1"/>
</dbReference>
<dbReference type="EMBL" id="JNBY01000051">
    <property type="protein sequence ID" value="KDN86873.1"/>
    <property type="molecule type" value="Genomic_DNA"/>
</dbReference>
<comment type="caution">
    <text evidence="8">The sequence shown here is derived from an EMBL/GenBank/DDBJ whole genome shotgun (WGS) entry which is preliminary data.</text>
</comment>
<keyword evidence="5" id="KW-0046">Antibiotic resistance</keyword>
<feature type="transmembrane region" description="Helical" evidence="6">
    <location>
        <begin position="177"/>
        <end position="200"/>
    </location>
</feature>